<dbReference type="AlphaFoldDB" id="A0A382NL61"/>
<name>A0A382NL61_9ZZZZ</name>
<feature type="domain" description="CofH/MqnC-like C-terminal" evidence="1">
    <location>
        <begin position="1"/>
        <end position="45"/>
    </location>
</feature>
<proteinExistence type="predicted"/>
<evidence type="ECO:0000313" key="2">
    <source>
        <dbReference type="EMBL" id="SVC60432.1"/>
    </source>
</evidence>
<dbReference type="EMBL" id="UINC01100403">
    <property type="protein sequence ID" value="SVC60432.1"/>
    <property type="molecule type" value="Genomic_DNA"/>
</dbReference>
<accession>A0A382NL61</accession>
<protein>
    <recommendedName>
        <fullName evidence="1">CofH/MqnC-like C-terminal domain-containing protein</fullName>
    </recommendedName>
</protein>
<dbReference type="InterPro" id="IPR045567">
    <property type="entry name" value="CofH/MnqC-like_C"/>
</dbReference>
<organism evidence="2">
    <name type="scientific">marine metagenome</name>
    <dbReference type="NCBI Taxonomy" id="408172"/>
    <lineage>
        <taxon>unclassified sequences</taxon>
        <taxon>metagenomes</taxon>
        <taxon>ecological metagenomes</taxon>
    </lineage>
</organism>
<reference evidence="2" key="1">
    <citation type="submission" date="2018-05" db="EMBL/GenBank/DDBJ databases">
        <authorList>
            <person name="Lanie J.A."/>
            <person name="Ng W.-L."/>
            <person name="Kazmierczak K.M."/>
            <person name="Andrzejewski T.M."/>
            <person name="Davidsen T.M."/>
            <person name="Wayne K.J."/>
            <person name="Tettelin H."/>
            <person name="Glass J.I."/>
            <person name="Rusch D."/>
            <person name="Podicherti R."/>
            <person name="Tsui H.-C.T."/>
            <person name="Winkler M.E."/>
        </authorList>
    </citation>
    <scope>NUCLEOTIDE SEQUENCE</scope>
</reference>
<sequence length="47" mass="5447">MGSTMLEENVLRAAGTVHCLGEKDIRRIIINSGFKPQRRNMRYEKIN</sequence>
<dbReference type="Pfam" id="PF19288">
    <property type="entry name" value="CofH_C"/>
    <property type="match status" value="1"/>
</dbReference>
<evidence type="ECO:0000259" key="1">
    <source>
        <dbReference type="Pfam" id="PF19288"/>
    </source>
</evidence>
<gene>
    <name evidence="2" type="ORF">METZ01_LOCUS313286</name>
</gene>